<dbReference type="InterPro" id="IPR003148">
    <property type="entry name" value="RCK_N"/>
</dbReference>
<feature type="domain" description="RCK N-terminal" evidence="7">
    <location>
        <begin position="1"/>
        <end position="121"/>
    </location>
</feature>
<keyword evidence="6" id="KW-0406">Ion transport</keyword>
<dbReference type="InterPro" id="IPR050721">
    <property type="entry name" value="Trk_Ktr_HKT_K-transport"/>
</dbReference>
<keyword evidence="4" id="KW-0630">Potassium</keyword>
<evidence type="ECO:0000259" key="8">
    <source>
        <dbReference type="PROSITE" id="PS51202"/>
    </source>
</evidence>
<dbReference type="STRING" id="1817772.A2527_10835"/>
<dbReference type="Proteomes" id="UP000178449">
    <property type="component" value="Unassembled WGS sequence"/>
</dbReference>
<dbReference type="AlphaFoldDB" id="A0A1F6GGA9"/>
<evidence type="ECO:0000313" key="9">
    <source>
        <dbReference type="EMBL" id="OGG97154.1"/>
    </source>
</evidence>
<dbReference type="PROSITE" id="PS51202">
    <property type="entry name" value="RCK_C"/>
    <property type="match status" value="2"/>
</dbReference>
<evidence type="ECO:0000256" key="3">
    <source>
        <dbReference type="ARBA" id="ARBA00022538"/>
    </source>
</evidence>
<accession>A0A1F6GGA9</accession>
<feature type="domain" description="RCK C-terminal" evidence="8">
    <location>
        <begin position="369"/>
        <end position="451"/>
    </location>
</feature>
<comment type="caution">
    <text evidence="9">The sequence shown here is derived from an EMBL/GenBank/DDBJ whole genome shotgun (WGS) entry which is preliminary data.</text>
</comment>
<protein>
    <recommendedName>
        <fullName evidence="1">Trk system potassium uptake protein TrkA</fullName>
    </recommendedName>
</protein>
<feature type="domain" description="RCK C-terminal" evidence="8">
    <location>
        <begin position="141"/>
        <end position="224"/>
    </location>
</feature>
<dbReference type="SUPFAM" id="SSF51735">
    <property type="entry name" value="NAD(P)-binding Rossmann-fold domains"/>
    <property type="match status" value="2"/>
</dbReference>
<dbReference type="InterPro" id="IPR006037">
    <property type="entry name" value="RCK_C"/>
</dbReference>
<dbReference type="PANTHER" id="PTHR43833">
    <property type="entry name" value="POTASSIUM CHANNEL PROTEIN 2-RELATED-RELATED"/>
    <property type="match status" value="1"/>
</dbReference>
<organism evidence="9 10">
    <name type="scientific">Candidatus Lambdaproteobacteria bacterium RIFOXYD2_FULL_50_16</name>
    <dbReference type="NCBI Taxonomy" id="1817772"/>
    <lineage>
        <taxon>Bacteria</taxon>
        <taxon>Pseudomonadati</taxon>
        <taxon>Pseudomonadota</taxon>
        <taxon>Candidatus Lambdaproteobacteria</taxon>
    </lineage>
</organism>
<evidence type="ECO:0000256" key="5">
    <source>
        <dbReference type="ARBA" id="ARBA00023027"/>
    </source>
</evidence>
<gene>
    <name evidence="9" type="ORF">A2527_10835</name>
</gene>
<keyword evidence="2" id="KW-0813">Transport</keyword>
<keyword evidence="3" id="KW-0633">Potassium transport</keyword>
<dbReference type="NCBIfam" id="NF007039">
    <property type="entry name" value="PRK09496.3-2"/>
    <property type="match status" value="1"/>
</dbReference>
<dbReference type="PROSITE" id="PS51201">
    <property type="entry name" value="RCK_N"/>
    <property type="match status" value="1"/>
</dbReference>
<dbReference type="Gene3D" id="3.30.70.1450">
    <property type="entry name" value="Regulator of K+ conductance, C-terminal domain"/>
    <property type="match status" value="2"/>
</dbReference>
<dbReference type="EMBL" id="MFNE01000004">
    <property type="protein sequence ID" value="OGG97154.1"/>
    <property type="molecule type" value="Genomic_DNA"/>
</dbReference>
<evidence type="ECO:0000256" key="2">
    <source>
        <dbReference type="ARBA" id="ARBA00022448"/>
    </source>
</evidence>
<name>A0A1F6GGA9_9PROT</name>
<evidence type="ECO:0000256" key="1">
    <source>
        <dbReference type="ARBA" id="ARBA00017378"/>
    </source>
</evidence>
<dbReference type="PRINTS" id="PR00335">
    <property type="entry name" value="KUPTAKETRKA"/>
</dbReference>
<dbReference type="Gene3D" id="3.40.50.720">
    <property type="entry name" value="NAD(P)-binding Rossmann-like Domain"/>
    <property type="match status" value="2"/>
</dbReference>
<dbReference type="PANTHER" id="PTHR43833:SF5">
    <property type="entry name" value="TRK SYSTEM POTASSIUM UPTAKE PROTEIN TRKA"/>
    <property type="match status" value="1"/>
</dbReference>
<dbReference type="InterPro" id="IPR036291">
    <property type="entry name" value="NAD(P)-bd_dom_sf"/>
</dbReference>
<dbReference type="GO" id="GO:0005886">
    <property type="term" value="C:plasma membrane"/>
    <property type="evidence" value="ECO:0007669"/>
    <property type="project" value="InterPro"/>
</dbReference>
<sequence>MRTLIIGAGETGYHIAQELSSEKMEVTLIDENPTHLLAAQKELNVACVRGNGTSLSVLEQAGIEKSDLLIAATDQDETNLICCLLANHYGVETKIAITKTGSFFKPTLISKYLESGISQIINSSMVAAQEILDTAGFASAAEVSAFGEKNVLLIGYKVKPDSPLEGKELIGLRSEALDQFLIGSIVREGESFIPSGKDRILAGDYVYILVPREKQEMLNQFLKVQVNRSRRAVVAGSGQTALRVAEGLIKSHYEVTLIIGEQEHPDIKRKILNNKNFHMIRGDAESVRLQLQLDVPVAALFIAATKDDFVNIAASVVARYLGAQKTIALVNKEELAEAARSAEIDGVISPRLSTARRVRQVIYSAEGDLNFTTISETNMEVHEMVAGEDAPILGLPLKKFRLPQNSLVGAIVKGGNQAIIPNGETAIEAGNQVIMLTLPEGVPRLRELIEGKK</sequence>
<proteinExistence type="predicted"/>
<dbReference type="SUPFAM" id="SSF116726">
    <property type="entry name" value="TrkA C-terminal domain-like"/>
    <property type="match status" value="2"/>
</dbReference>
<dbReference type="InterPro" id="IPR036721">
    <property type="entry name" value="RCK_C_sf"/>
</dbReference>
<dbReference type="Pfam" id="PF02080">
    <property type="entry name" value="TrkA_C"/>
    <property type="match status" value="2"/>
</dbReference>
<evidence type="ECO:0000313" key="10">
    <source>
        <dbReference type="Proteomes" id="UP000178449"/>
    </source>
</evidence>
<evidence type="ECO:0000259" key="7">
    <source>
        <dbReference type="PROSITE" id="PS51201"/>
    </source>
</evidence>
<dbReference type="GO" id="GO:0015079">
    <property type="term" value="F:potassium ion transmembrane transporter activity"/>
    <property type="evidence" value="ECO:0007669"/>
    <property type="project" value="InterPro"/>
</dbReference>
<evidence type="ECO:0000256" key="4">
    <source>
        <dbReference type="ARBA" id="ARBA00022958"/>
    </source>
</evidence>
<dbReference type="Pfam" id="PF02254">
    <property type="entry name" value="TrkA_N"/>
    <property type="match status" value="2"/>
</dbReference>
<dbReference type="InterPro" id="IPR006036">
    <property type="entry name" value="K_uptake_TrkA"/>
</dbReference>
<reference evidence="9 10" key="1">
    <citation type="journal article" date="2016" name="Nat. Commun.">
        <title>Thousands of microbial genomes shed light on interconnected biogeochemical processes in an aquifer system.</title>
        <authorList>
            <person name="Anantharaman K."/>
            <person name="Brown C.T."/>
            <person name="Hug L.A."/>
            <person name="Sharon I."/>
            <person name="Castelle C.J."/>
            <person name="Probst A.J."/>
            <person name="Thomas B.C."/>
            <person name="Singh A."/>
            <person name="Wilkins M.J."/>
            <person name="Karaoz U."/>
            <person name="Brodie E.L."/>
            <person name="Williams K.H."/>
            <person name="Hubbard S.S."/>
            <person name="Banfield J.F."/>
        </authorList>
    </citation>
    <scope>NUCLEOTIDE SEQUENCE [LARGE SCALE GENOMIC DNA]</scope>
</reference>
<keyword evidence="5" id="KW-0520">NAD</keyword>
<evidence type="ECO:0000256" key="6">
    <source>
        <dbReference type="ARBA" id="ARBA00023065"/>
    </source>
</evidence>